<dbReference type="PANTHER" id="PTHR14467">
    <property type="entry name" value="ARV1"/>
    <property type="match status" value="1"/>
</dbReference>
<dbReference type="EMBL" id="JAWXYG010000006">
    <property type="protein sequence ID" value="KAK4268964.1"/>
    <property type="molecule type" value="Genomic_DNA"/>
</dbReference>
<keyword evidence="13" id="KW-1185">Reference proteome</keyword>
<feature type="transmembrane region" description="Helical" evidence="10">
    <location>
        <begin position="197"/>
        <end position="217"/>
    </location>
</feature>
<keyword evidence="6 10" id="KW-1133">Transmembrane helix</keyword>
<keyword evidence="7 10" id="KW-0445">Lipid transport</keyword>
<keyword evidence="9 10" id="KW-0472">Membrane</keyword>
<comment type="function">
    <text evidence="10">Mediator of sterol homeostasis involved in sterol uptake, trafficking and distribution into membranes.</text>
</comment>
<evidence type="ECO:0000256" key="3">
    <source>
        <dbReference type="ARBA" id="ARBA00022448"/>
    </source>
</evidence>
<evidence type="ECO:0000256" key="4">
    <source>
        <dbReference type="ARBA" id="ARBA00022692"/>
    </source>
</evidence>
<evidence type="ECO:0000256" key="2">
    <source>
        <dbReference type="ARBA" id="ARBA00009187"/>
    </source>
</evidence>
<dbReference type="AlphaFoldDB" id="A0AAE1JJ39"/>
<gene>
    <name evidence="12" type="ORF">QN277_022183</name>
</gene>
<accession>A0AAE1JJ39</accession>
<dbReference type="GO" id="GO:0005794">
    <property type="term" value="C:Golgi apparatus"/>
    <property type="evidence" value="ECO:0007669"/>
    <property type="project" value="TreeGrafter"/>
</dbReference>
<evidence type="ECO:0000256" key="6">
    <source>
        <dbReference type="ARBA" id="ARBA00022989"/>
    </source>
</evidence>
<evidence type="ECO:0000313" key="12">
    <source>
        <dbReference type="EMBL" id="KAK4268964.1"/>
    </source>
</evidence>
<comment type="caution">
    <text evidence="12">The sequence shown here is derived from an EMBL/GenBank/DDBJ whole genome shotgun (WGS) entry which is preliminary data.</text>
</comment>
<evidence type="ECO:0000256" key="9">
    <source>
        <dbReference type="ARBA" id="ARBA00023136"/>
    </source>
</evidence>
<dbReference type="PANTHER" id="PTHR14467:SF0">
    <property type="entry name" value="PROTEIN ARV1"/>
    <property type="match status" value="1"/>
</dbReference>
<sequence length="275" mass="31711">MEKSRTPPHTVGVRNKQRGKWINRHSKSEPKSQQVSKQSDATMEYRCVQCGFRIKTLYVQYSPGNIRLMKCVNCKAVADEYIECEIMILLIDLMLHKCKAYRHLLFNVLNQKDYKFEGFFWKLATIFLLLDAYKSLVLERSKHEFVSSSVSSQVSICWKVYMLIDVFFGNLMFVLTFLFATRISIGTAISFSRYKDFLVSILVSSCFKVFLVLMMVWEFPSSVILIIDLFVLSSNIVALEVMTELTMNRCVGVCVCAHAVKVFVTQLAQLRLLGH</sequence>
<keyword evidence="3 10" id="KW-0813">Transport</keyword>
<dbReference type="InterPro" id="IPR007290">
    <property type="entry name" value="Arv1"/>
</dbReference>
<keyword evidence="5 10" id="KW-0256">Endoplasmic reticulum</keyword>
<keyword evidence="8 10" id="KW-0443">Lipid metabolism</keyword>
<keyword evidence="10" id="KW-0746">Sphingolipid metabolism</keyword>
<comment type="similarity">
    <text evidence="2 10">Belongs to the ARV1 family.</text>
</comment>
<evidence type="ECO:0000256" key="5">
    <source>
        <dbReference type="ARBA" id="ARBA00022824"/>
    </source>
</evidence>
<dbReference type="Proteomes" id="UP001293593">
    <property type="component" value="Unassembled WGS sequence"/>
</dbReference>
<evidence type="ECO:0000256" key="11">
    <source>
        <dbReference type="SAM" id="MobiDB-lite"/>
    </source>
</evidence>
<feature type="transmembrane region" description="Helical" evidence="10">
    <location>
        <begin position="223"/>
        <end position="242"/>
    </location>
</feature>
<dbReference type="Pfam" id="PF04161">
    <property type="entry name" value="Arv1"/>
    <property type="match status" value="1"/>
</dbReference>
<protein>
    <recommendedName>
        <fullName evidence="10">Protein ARV</fullName>
    </recommendedName>
</protein>
<dbReference type="GO" id="GO:0016125">
    <property type="term" value="P:sterol metabolic process"/>
    <property type="evidence" value="ECO:0007669"/>
    <property type="project" value="UniProtKB-UniRule"/>
</dbReference>
<feature type="transmembrane region" description="Helical" evidence="10">
    <location>
        <begin position="158"/>
        <end position="185"/>
    </location>
</feature>
<comment type="function">
    <text evidence="10">Regulates also the sphingolipid metabolism.</text>
</comment>
<evidence type="ECO:0000256" key="8">
    <source>
        <dbReference type="ARBA" id="ARBA00023098"/>
    </source>
</evidence>
<reference evidence="12" key="1">
    <citation type="submission" date="2023-10" db="EMBL/GenBank/DDBJ databases">
        <title>Chromosome-level genome of the transformable northern wattle, Acacia crassicarpa.</title>
        <authorList>
            <person name="Massaro I."/>
            <person name="Sinha N.R."/>
            <person name="Poethig S."/>
            <person name="Leichty A.R."/>
        </authorList>
    </citation>
    <scope>NUCLEOTIDE SEQUENCE</scope>
    <source>
        <strain evidence="12">Acra3RX</strain>
        <tissue evidence="12">Leaf</tissue>
    </source>
</reference>
<evidence type="ECO:0000256" key="10">
    <source>
        <dbReference type="RuleBase" id="RU368065"/>
    </source>
</evidence>
<feature type="compositionally biased region" description="Basic residues" evidence="11">
    <location>
        <begin position="15"/>
        <end position="25"/>
    </location>
</feature>
<dbReference type="GO" id="GO:0032541">
    <property type="term" value="C:cortical endoplasmic reticulum"/>
    <property type="evidence" value="ECO:0007669"/>
    <property type="project" value="TreeGrafter"/>
</dbReference>
<proteinExistence type="inferred from homology"/>
<dbReference type="GO" id="GO:0006665">
    <property type="term" value="P:sphingolipid metabolic process"/>
    <property type="evidence" value="ECO:0007669"/>
    <property type="project" value="UniProtKB-UniRule"/>
</dbReference>
<dbReference type="GO" id="GO:0032366">
    <property type="term" value="P:intracellular sterol transport"/>
    <property type="evidence" value="ECO:0007669"/>
    <property type="project" value="UniProtKB-UniRule"/>
</dbReference>
<keyword evidence="4 10" id="KW-0812">Transmembrane</keyword>
<dbReference type="GO" id="GO:0097036">
    <property type="term" value="P:regulation of plasma membrane sterol distribution"/>
    <property type="evidence" value="ECO:0007669"/>
    <property type="project" value="UniProtKB-UniRule"/>
</dbReference>
<evidence type="ECO:0000256" key="1">
    <source>
        <dbReference type="ARBA" id="ARBA00004477"/>
    </source>
</evidence>
<dbReference type="GO" id="GO:0005789">
    <property type="term" value="C:endoplasmic reticulum membrane"/>
    <property type="evidence" value="ECO:0007669"/>
    <property type="project" value="UniProtKB-SubCell"/>
</dbReference>
<organism evidence="12 13">
    <name type="scientific">Acacia crassicarpa</name>
    <name type="common">northern wattle</name>
    <dbReference type="NCBI Taxonomy" id="499986"/>
    <lineage>
        <taxon>Eukaryota</taxon>
        <taxon>Viridiplantae</taxon>
        <taxon>Streptophyta</taxon>
        <taxon>Embryophyta</taxon>
        <taxon>Tracheophyta</taxon>
        <taxon>Spermatophyta</taxon>
        <taxon>Magnoliopsida</taxon>
        <taxon>eudicotyledons</taxon>
        <taxon>Gunneridae</taxon>
        <taxon>Pentapetalae</taxon>
        <taxon>rosids</taxon>
        <taxon>fabids</taxon>
        <taxon>Fabales</taxon>
        <taxon>Fabaceae</taxon>
        <taxon>Caesalpinioideae</taxon>
        <taxon>mimosoid clade</taxon>
        <taxon>Acacieae</taxon>
        <taxon>Acacia</taxon>
    </lineage>
</organism>
<name>A0AAE1JJ39_9FABA</name>
<comment type="subcellular location">
    <subcellularLocation>
        <location evidence="1 10">Endoplasmic reticulum membrane</location>
        <topology evidence="1 10">Multi-pass membrane protein</topology>
    </subcellularLocation>
</comment>
<evidence type="ECO:0000256" key="7">
    <source>
        <dbReference type="ARBA" id="ARBA00023055"/>
    </source>
</evidence>
<evidence type="ECO:0000313" key="13">
    <source>
        <dbReference type="Proteomes" id="UP001293593"/>
    </source>
</evidence>
<feature type="region of interest" description="Disordered" evidence="11">
    <location>
        <begin position="1"/>
        <end position="37"/>
    </location>
</feature>